<accession>A0A3D5N9Q7</accession>
<name>A0A3D5N9Q7_9PROT</name>
<evidence type="ECO:0000313" key="2">
    <source>
        <dbReference type="Proteomes" id="UP000264179"/>
    </source>
</evidence>
<feature type="non-terminal residue" evidence="1">
    <location>
        <position position="1"/>
    </location>
</feature>
<sequence>NNRPDFHPESLDIQFRTECRVHERIEIRYCDGFAAITRDEDGTDLVRAQITPRNRIALA</sequence>
<dbReference type="Proteomes" id="UP000264179">
    <property type="component" value="Unassembled WGS sequence"/>
</dbReference>
<organism evidence="1 2">
    <name type="scientific">Thalassospira lucentensis</name>
    <dbReference type="NCBI Taxonomy" id="168935"/>
    <lineage>
        <taxon>Bacteria</taxon>
        <taxon>Pseudomonadati</taxon>
        <taxon>Pseudomonadota</taxon>
        <taxon>Alphaproteobacteria</taxon>
        <taxon>Rhodospirillales</taxon>
        <taxon>Thalassospiraceae</taxon>
        <taxon>Thalassospira</taxon>
    </lineage>
</organism>
<protein>
    <submittedName>
        <fullName evidence="1">Acyl-ACP thioesterase</fullName>
    </submittedName>
</protein>
<comment type="caution">
    <text evidence="1">The sequence shown here is derived from an EMBL/GenBank/DDBJ whole genome shotgun (WGS) entry which is preliminary data.</text>
</comment>
<proteinExistence type="predicted"/>
<dbReference type="AlphaFoldDB" id="A0A3D5N9Q7"/>
<reference evidence="1 2" key="1">
    <citation type="journal article" date="2018" name="Nat. Biotechnol.">
        <title>A standardized bacterial taxonomy based on genome phylogeny substantially revises the tree of life.</title>
        <authorList>
            <person name="Parks D.H."/>
            <person name="Chuvochina M."/>
            <person name="Waite D.W."/>
            <person name="Rinke C."/>
            <person name="Skarshewski A."/>
            <person name="Chaumeil P.A."/>
            <person name="Hugenholtz P."/>
        </authorList>
    </citation>
    <scope>NUCLEOTIDE SEQUENCE [LARGE SCALE GENOMIC DNA]</scope>
    <source>
        <strain evidence="1">UBA9881</strain>
    </source>
</reference>
<evidence type="ECO:0000313" key="1">
    <source>
        <dbReference type="EMBL" id="HCW68117.1"/>
    </source>
</evidence>
<dbReference type="EMBL" id="DPOP01000101">
    <property type="protein sequence ID" value="HCW68117.1"/>
    <property type="molecule type" value="Genomic_DNA"/>
</dbReference>
<gene>
    <name evidence="1" type="ORF">DHR80_13150</name>
</gene>